<dbReference type="InterPro" id="IPR036291">
    <property type="entry name" value="NAD(P)-bd_dom_sf"/>
</dbReference>
<evidence type="ECO:0000256" key="2">
    <source>
        <dbReference type="ARBA" id="ARBA00023002"/>
    </source>
</evidence>
<dbReference type="NCBIfam" id="NF005559">
    <property type="entry name" value="PRK07231.1"/>
    <property type="match status" value="1"/>
</dbReference>
<proteinExistence type="inferred from homology"/>
<dbReference type="EMBL" id="JBHUMZ010000023">
    <property type="protein sequence ID" value="MFD2639337.1"/>
    <property type="molecule type" value="Genomic_DNA"/>
</dbReference>
<keyword evidence="2 3" id="KW-0560">Oxidoreductase</keyword>
<dbReference type="InterPro" id="IPR002347">
    <property type="entry name" value="SDR_fam"/>
</dbReference>
<sequence length="247" mass="26488">MRLINKVAIITGGGGGIGRATAIRFAQEGAKVLVADVNEEEVKETARLVIEYGGESVFSKCDMSNSSDVERMVDDCLKAYGKIDILFNNAGVGSQEMKLPDVSIDDWQRVFNININGVFYGMKYVIPHMSEGASIVNTASIAGIKGQKLVSAYSASKGSVITLTKTAATEFGRKNIRINAVAPGVIDTQMVENWKETDKWPVLSTANALRRVGKAEEIANAVLFLASDEASFITGETLVVDGGTLNM</sequence>
<dbReference type="GO" id="GO:0016491">
    <property type="term" value="F:oxidoreductase activity"/>
    <property type="evidence" value="ECO:0007669"/>
    <property type="project" value="UniProtKB-KW"/>
</dbReference>
<evidence type="ECO:0000256" key="1">
    <source>
        <dbReference type="ARBA" id="ARBA00006484"/>
    </source>
</evidence>
<dbReference type="SUPFAM" id="SSF51735">
    <property type="entry name" value="NAD(P)-binding Rossmann-fold domains"/>
    <property type="match status" value="1"/>
</dbReference>
<reference evidence="4" key="1">
    <citation type="journal article" date="2019" name="Int. J. Syst. Evol. Microbiol.">
        <title>The Global Catalogue of Microorganisms (GCM) 10K type strain sequencing project: providing services to taxonomists for standard genome sequencing and annotation.</title>
        <authorList>
            <consortium name="The Broad Institute Genomics Platform"/>
            <consortium name="The Broad Institute Genome Sequencing Center for Infectious Disease"/>
            <person name="Wu L."/>
            <person name="Ma J."/>
        </authorList>
    </citation>
    <scope>NUCLEOTIDE SEQUENCE [LARGE SCALE GENOMIC DNA]</scope>
    <source>
        <strain evidence="4">TISTR 1571</strain>
    </source>
</reference>
<dbReference type="PRINTS" id="PR00080">
    <property type="entry name" value="SDRFAMILY"/>
</dbReference>
<dbReference type="EC" id="1.1.1.-" evidence="3"/>
<evidence type="ECO:0000313" key="3">
    <source>
        <dbReference type="EMBL" id="MFD2639337.1"/>
    </source>
</evidence>
<keyword evidence="4" id="KW-1185">Reference proteome</keyword>
<dbReference type="PANTHER" id="PTHR24321">
    <property type="entry name" value="DEHYDROGENASES, SHORT CHAIN"/>
    <property type="match status" value="1"/>
</dbReference>
<dbReference type="CDD" id="cd05233">
    <property type="entry name" value="SDR_c"/>
    <property type="match status" value="1"/>
</dbReference>
<comment type="similarity">
    <text evidence="1">Belongs to the short-chain dehydrogenases/reductases (SDR) family.</text>
</comment>
<dbReference type="PRINTS" id="PR00081">
    <property type="entry name" value="GDHRDH"/>
</dbReference>
<dbReference type="Proteomes" id="UP001597452">
    <property type="component" value="Unassembled WGS sequence"/>
</dbReference>
<comment type="caution">
    <text evidence="3">The sequence shown here is derived from an EMBL/GenBank/DDBJ whole genome shotgun (WGS) entry which is preliminary data.</text>
</comment>
<dbReference type="PANTHER" id="PTHR24321:SF8">
    <property type="entry name" value="ESTRADIOL 17-BETA-DEHYDROGENASE 8-RELATED"/>
    <property type="match status" value="1"/>
</dbReference>
<accession>A0ABW5QBN8</accession>
<name>A0ABW5QBN8_9BACI</name>
<gene>
    <name evidence="3" type="ORF">ACFSW4_10705</name>
</gene>
<dbReference type="Gene3D" id="3.40.50.720">
    <property type="entry name" value="NAD(P)-binding Rossmann-like Domain"/>
    <property type="match status" value="1"/>
</dbReference>
<dbReference type="PROSITE" id="PS00061">
    <property type="entry name" value="ADH_SHORT"/>
    <property type="match status" value="1"/>
</dbReference>
<dbReference type="RefSeq" id="WP_054753751.1">
    <property type="nucleotide sequence ID" value="NZ_JBHUMZ010000023.1"/>
</dbReference>
<dbReference type="InterPro" id="IPR020904">
    <property type="entry name" value="Sc_DH/Rdtase_CS"/>
</dbReference>
<evidence type="ECO:0000313" key="4">
    <source>
        <dbReference type="Proteomes" id="UP001597452"/>
    </source>
</evidence>
<protein>
    <submittedName>
        <fullName evidence="3">SDR family NAD(P)-dependent oxidoreductase</fullName>
        <ecNumber evidence="3">1.1.1.-</ecNumber>
    </submittedName>
</protein>
<organism evidence="3 4">
    <name type="scientific">Piscibacillus salipiscarius</name>
    <dbReference type="NCBI Taxonomy" id="299480"/>
    <lineage>
        <taxon>Bacteria</taxon>
        <taxon>Bacillati</taxon>
        <taxon>Bacillota</taxon>
        <taxon>Bacilli</taxon>
        <taxon>Bacillales</taxon>
        <taxon>Bacillaceae</taxon>
        <taxon>Piscibacillus</taxon>
    </lineage>
</organism>
<dbReference type="Pfam" id="PF13561">
    <property type="entry name" value="adh_short_C2"/>
    <property type="match status" value="1"/>
</dbReference>